<dbReference type="EMBL" id="CM037623">
    <property type="protein sequence ID" value="KAH7988190.1"/>
    <property type="molecule type" value="Genomic_DNA"/>
</dbReference>
<accession>A0ACB8E7R8</accession>
<proteinExistence type="predicted"/>
<name>A0ACB8E7R8_9SAUR</name>
<keyword evidence="2" id="KW-1185">Reference proteome</keyword>
<organism evidence="1 2">
    <name type="scientific">Sphaerodactylus townsendi</name>
    <dbReference type="NCBI Taxonomy" id="933632"/>
    <lineage>
        <taxon>Eukaryota</taxon>
        <taxon>Metazoa</taxon>
        <taxon>Chordata</taxon>
        <taxon>Craniata</taxon>
        <taxon>Vertebrata</taxon>
        <taxon>Euteleostomi</taxon>
        <taxon>Lepidosauria</taxon>
        <taxon>Squamata</taxon>
        <taxon>Bifurcata</taxon>
        <taxon>Gekkota</taxon>
        <taxon>Sphaerodactylidae</taxon>
        <taxon>Sphaerodactylus</taxon>
    </lineage>
</organism>
<gene>
    <name evidence="1" type="ORF">K3G42_009779</name>
</gene>
<protein>
    <submittedName>
        <fullName evidence="1">Uncharacterized protein</fullName>
    </submittedName>
</protein>
<comment type="caution">
    <text evidence="1">The sequence shown here is derived from an EMBL/GenBank/DDBJ whole genome shotgun (WGS) entry which is preliminary data.</text>
</comment>
<evidence type="ECO:0000313" key="2">
    <source>
        <dbReference type="Proteomes" id="UP000827872"/>
    </source>
</evidence>
<evidence type="ECO:0000313" key="1">
    <source>
        <dbReference type="EMBL" id="KAH7988190.1"/>
    </source>
</evidence>
<reference evidence="1" key="1">
    <citation type="submission" date="2021-08" db="EMBL/GenBank/DDBJ databases">
        <title>The first chromosome-level gecko genome reveals the dynamic sex chromosomes of Neotropical dwarf geckos (Sphaerodactylidae: Sphaerodactylus).</title>
        <authorList>
            <person name="Pinto B.J."/>
            <person name="Keating S.E."/>
            <person name="Gamble T."/>
        </authorList>
    </citation>
    <scope>NUCLEOTIDE SEQUENCE</scope>
    <source>
        <strain evidence="1">TG3544</strain>
    </source>
</reference>
<dbReference type="Proteomes" id="UP000827872">
    <property type="component" value="Linkage Group LG10"/>
</dbReference>
<sequence>MQREATSGIEQAGKRRNDTEKGDIEKRKRQDTSHLEVTAGAGMTVKREKVTGGTNTKNPKRAKKEKKQVAEKLPKNRKTLKRPLQNRHA</sequence>